<organism evidence="1 2">
    <name type="scientific">Mycena chlorophos</name>
    <name type="common">Agaric fungus</name>
    <name type="synonym">Agaricus chlorophos</name>
    <dbReference type="NCBI Taxonomy" id="658473"/>
    <lineage>
        <taxon>Eukaryota</taxon>
        <taxon>Fungi</taxon>
        <taxon>Dikarya</taxon>
        <taxon>Basidiomycota</taxon>
        <taxon>Agaricomycotina</taxon>
        <taxon>Agaricomycetes</taxon>
        <taxon>Agaricomycetidae</taxon>
        <taxon>Agaricales</taxon>
        <taxon>Marasmiineae</taxon>
        <taxon>Mycenaceae</taxon>
        <taxon>Mycena</taxon>
    </lineage>
</organism>
<evidence type="ECO:0000313" key="1">
    <source>
        <dbReference type="EMBL" id="GAT59119.1"/>
    </source>
</evidence>
<protein>
    <submittedName>
        <fullName evidence="1">Uncharacterized protein</fullName>
    </submittedName>
</protein>
<evidence type="ECO:0000313" key="2">
    <source>
        <dbReference type="Proteomes" id="UP000815677"/>
    </source>
</evidence>
<keyword evidence="2" id="KW-1185">Reference proteome</keyword>
<name>A0ABQ0M749_MYCCL</name>
<proteinExistence type="predicted"/>
<accession>A0ABQ0M749</accession>
<dbReference type="Proteomes" id="UP000815677">
    <property type="component" value="Unassembled WGS sequence"/>
</dbReference>
<sequence>MEREEDWKESLEWMRARALRENSLPGLPPCPSFNEDALKADAQDKHALLPVRPLALRMYHEKETAWLCSDVASREAAENSTRHLWQET</sequence>
<dbReference type="EMBL" id="DF849818">
    <property type="protein sequence ID" value="GAT59119.1"/>
    <property type="molecule type" value="Genomic_DNA"/>
</dbReference>
<reference evidence="1" key="1">
    <citation type="submission" date="2014-09" db="EMBL/GenBank/DDBJ databases">
        <title>Genome sequence of the luminous mushroom Mycena chlorophos for searching fungal bioluminescence genes.</title>
        <authorList>
            <person name="Tanaka Y."/>
            <person name="Kasuga D."/>
            <person name="Oba Y."/>
            <person name="Hase S."/>
            <person name="Sato K."/>
            <person name="Oba Y."/>
            <person name="Sakakibara Y."/>
        </authorList>
    </citation>
    <scope>NUCLEOTIDE SEQUENCE</scope>
</reference>
<gene>
    <name evidence="1" type="ORF">MCHLO_15456</name>
</gene>